<dbReference type="OrthoDB" id="2447764at2759"/>
<dbReference type="SMART" id="SM00298">
    <property type="entry name" value="CHROMO"/>
    <property type="match status" value="1"/>
</dbReference>
<comment type="caution">
    <text evidence="2">The sequence shown here is derived from an EMBL/GenBank/DDBJ whole genome shotgun (WGS) entry which is preliminary data.</text>
</comment>
<dbReference type="InterPro" id="IPR000953">
    <property type="entry name" value="Chromo/chromo_shadow_dom"/>
</dbReference>
<accession>A0A8J6B7W1</accession>
<feature type="domain" description="Chromo" evidence="1">
    <location>
        <begin position="171"/>
        <end position="220"/>
    </location>
</feature>
<dbReference type="Proteomes" id="UP000717585">
    <property type="component" value="Unassembled WGS sequence"/>
</dbReference>
<evidence type="ECO:0000259" key="1">
    <source>
        <dbReference type="PROSITE" id="PS50013"/>
    </source>
</evidence>
<dbReference type="EMBL" id="JAHDYR010000014">
    <property type="protein sequence ID" value="KAG9394562.1"/>
    <property type="molecule type" value="Genomic_DNA"/>
</dbReference>
<sequence>MNELTDDLADWVACLPLVQRTLNCTPCAATGNIPPANIMFGNLTDTDRVLLHNPVEGVGDVALYYDNLLEAQRQLVKAVPVPKPRPVTQTTFTVGQAVVVTRPDNARGPSRLSPIYMGPYTVASLDGTLATLTNLRTRAEETYDLRRLVPFLGDYTPDDLTAFAAAGEQEYTVEDIIDHRSGRTKTRFRFRVRWAGYGPDDDTWLPYAEVRDLEALDRYFSLQGQTKHKLLDDAVDIFRAVVAEDVGRKAVPAEHAVPERIGGWLGAIGRGCYQLGPPREEVCHDEDVALLTRLDASPFVQTELDKADAVLCQLSFPPDSQPVKDALRAALEDEETRVKFMTHVLGGRLEGDPLPVTVTSNLYLFVTADNGPKLHVPRLTDVSEMLAAVLYAVDATNPVFQRQARNWALGRS</sequence>
<dbReference type="PROSITE" id="PS50013">
    <property type="entry name" value="CHROMO_2"/>
    <property type="match status" value="1"/>
</dbReference>
<gene>
    <name evidence="2" type="ORF">J8273_3810</name>
</gene>
<dbReference type="SUPFAM" id="SSF54160">
    <property type="entry name" value="Chromo domain-like"/>
    <property type="match status" value="1"/>
</dbReference>
<name>A0A8J6B7W1_9EUKA</name>
<dbReference type="InterPro" id="IPR023780">
    <property type="entry name" value="Chromo_domain"/>
</dbReference>
<dbReference type="AlphaFoldDB" id="A0A8J6B7W1"/>
<dbReference type="Gene3D" id="2.40.50.40">
    <property type="match status" value="1"/>
</dbReference>
<dbReference type="Pfam" id="PF00385">
    <property type="entry name" value="Chromo"/>
    <property type="match status" value="1"/>
</dbReference>
<dbReference type="InterPro" id="IPR016197">
    <property type="entry name" value="Chromo-like_dom_sf"/>
</dbReference>
<evidence type="ECO:0000313" key="2">
    <source>
        <dbReference type="EMBL" id="KAG9394562.1"/>
    </source>
</evidence>
<proteinExistence type="predicted"/>
<organism evidence="2 3">
    <name type="scientific">Carpediemonas membranifera</name>
    <dbReference type="NCBI Taxonomy" id="201153"/>
    <lineage>
        <taxon>Eukaryota</taxon>
        <taxon>Metamonada</taxon>
        <taxon>Carpediemonas-like organisms</taxon>
        <taxon>Carpediemonas</taxon>
    </lineage>
</organism>
<protein>
    <submittedName>
        <fullName evidence="2">Chromo (CHRromatin Organization MOdifier) domain</fullName>
    </submittedName>
</protein>
<keyword evidence="3" id="KW-1185">Reference proteome</keyword>
<evidence type="ECO:0000313" key="3">
    <source>
        <dbReference type="Proteomes" id="UP000717585"/>
    </source>
</evidence>
<reference evidence="2" key="1">
    <citation type="submission" date="2021-05" db="EMBL/GenBank/DDBJ databases">
        <title>A free-living protist that lacks canonical eukaryotic 1 DNA replication and segregation systems.</title>
        <authorList>
            <person name="Salas-Leiva D.E."/>
            <person name="Tromer E.C."/>
            <person name="Curtis B.A."/>
            <person name="Jerlstrom-Hultqvist J."/>
            <person name="Kolisko M."/>
            <person name="Yi Z."/>
            <person name="Salas-Leiva J.S."/>
            <person name="Gallot-Lavallee L."/>
            <person name="Kops G.J.P.L."/>
            <person name="Archibald J.M."/>
            <person name="Simpson A.G.B."/>
            <person name="Roger A.J."/>
        </authorList>
    </citation>
    <scope>NUCLEOTIDE SEQUENCE</scope>
    <source>
        <strain evidence="2">BICM</strain>
    </source>
</reference>